<dbReference type="Proteomes" id="UP000183200">
    <property type="component" value="Unassembled WGS sequence"/>
</dbReference>
<name>A0A1G9Z1M4_9SPHI</name>
<organism evidence="2 3">
    <name type="scientific">Pedobacter steynii</name>
    <dbReference type="NCBI Taxonomy" id="430522"/>
    <lineage>
        <taxon>Bacteria</taxon>
        <taxon>Pseudomonadati</taxon>
        <taxon>Bacteroidota</taxon>
        <taxon>Sphingobacteriia</taxon>
        <taxon>Sphingobacteriales</taxon>
        <taxon>Sphingobacteriaceae</taxon>
        <taxon>Pedobacter</taxon>
    </lineage>
</organism>
<evidence type="ECO:0000256" key="1">
    <source>
        <dbReference type="SAM" id="MobiDB-lite"/>
    </source>
</evidence>
<evidence type="ECO:0000313" key="2">
    <source>
        <dbReference type="EMBL" id="SDN15210.1"/>
    </source>
</evidence>
<feature type="region of interest" description="Disordered" evidence="1">
    <location>
        <begin position="55"/>
        <end position="75"/>
    </location>
</feature>
<evidence type="ECO:0000313" key="3">
    <source>
        <dbReference type="Proteomes" id="UP000183200"/>
    </source>
</evidence>
<proteinExistence type="predicted"/>
<dbReference type="EMBL" id="FNGY01000006">
    <property type="protein sequence ID" value="SDN15210.1"/>
    <property type="molecule type" value="Genomic_DNA"/>
</dbReference>
<reference evidence="3" key="1">
    <citation type="submission" date="2016-10" db="EMBL/GenBank/DDBJ databases">
        <authorList>
            <person name="Varghese N."/>
            <person name="Submissions S."/>
        </authorList>
    </citation>
    <scope>NUCLEOTIDE SEQUENCE [LARGE SCALE GENOMIC DNA]</scope>
    <source>
        <strain evidence="3">DSM 19110</strain>
    </source>
</reference>
<keyword evidence="3" id="KW-1185">Reference proteome</keyword>
<dbReference type="OrthoDB" id="1374371at2"/>
<gene>
    <name evidence="2" type="ORF">SAMN05421820_106316</name>
</gene>
<protein>
    <submittedName>
        <fullName evidence="2">Natural product</fullName>
    </submittedName>
</protein>
<sequence length="75" mass="7937">MRNLKEVQKLSRKDLKHVMGGGPIDPVGCNCFCYTGAVKSKHSCRTLCADGAIPGVDSFPEGGSASDCGYPPQLH</sequence>
<dbReference type="AlphaFoldDB" id="A0A1G9Z1M4"/>
<accession>A0A1G9Z1M4</accession>